<accession>A4WIU7</accession>
<evidence type="ECO:0000313" key="2">
    <source>
        <dbReference type="Proteomes" id="UP000001567"/>
    </source>
</evidence>
<organism evidence="1 2">
    <name type="scientific">Pyrobaculum arsenaticum (strain DSM 13514 / JCM 11321 / PZ6)</name>
    <dbReference type="NCBI Taxonomy" id="340102"/>
    <lineage>
        <taxon>Archaea</taxon>
        <taxon>Thermoproteota</taxon>
        <taxon>Thermoprotei</taxon>
        <taxon>Thermoproteales</taxon>
        <taxon>Thermoproteaceae</taxon>
        <taxon>Pyrobaculum</taxon>
    </lineage>
</organism>
<gene>
    <name evidence="1" type="ordered locus">Pars_0728</name>
</gene>
<dbReference type="STRING" id="340102.Pars_0728"/>
<proteinExistence type="predicted"/>
<dbReference type="EMBL" id="CP000660">
    <property type="protein sequence ID" value="ABP50314.1"/>
    <property type="molecule type" value="Genomic_DNA"/>
</dbReference>
<dbReference type="PhylomeDB" id="A4WIU7"/>
<evidence type="ECO:0000313" key="1">
    <source>
        <dbReference type="EMBL" id="ABP50314.1"/>
    </source>
</evidence>
<dbReference type="Proteomes" id="UP000001567">
    <property type="component" value="Chromosome"/>
</dbReference>
<dbReference type="HOGENOM" id="CLU_180513_0_0_2"/>
<name>A4WIU7_PYRAR</name>
<sequence>MNTFVQVVFHAVKNCKCGNVVYVEVPQREELSIRCPKCGASVQFSVDEFVEEVKLRDCEVRDWERIGALSTTVQQMVLQALESGRAPKGLWPLLVKLRDVGALICT</sequence>
<dbReference type="AlphaFoldDB" id="A4WIU7"/>
<protein>
    <submittedName>
        <fullName evidence="1">Uncharacterized protein</fullName>
    </submittedName>
</protein>
<reference evidence="1 2" key="1">
    <citation type="submission" date="2007-04" db="EMBL/GenBank/DDBJ databases">
        <title>Complete sequence of Pyrobaculum arsenaticum DSM 13514.</title>
        <authorList>
            <consortium name="US DOE Joint Genome Institute"/>
            <person name="Copeland A."/>
            <person name="Lucas S."/>
            <person name="Lapidus A."/>
            <person name="Barry K."/>
            <person name="Glavina del Rio T."/>
            <person name="Dalin E."/>
            <person name="Tice H."/>
            <person name="Pitluck S."/>
            <person name="Chain P."/>
            <person name="Malfatti S."/>
            <person name="Shin M."/>
            <person name="Vergez L."/>
            <person name="Schmutz J."/>
            <person name="Larimer F."/>
            <person name="Land M."/>
            <person name="Hauser L."/>
            <person name="Kyrpides N."/>
            <person name="Mikhailova N."/>
            <person name="Cozen A.E."/>
            <person name="Fitz-Gibbon S.T."/>
            <person name="House C.H."/>
            <person name="Saltikov C."/>
            <person name="Lowe T.M."/>
            <person name="Richardson P."/>
        </authorList>
    </citation>
    <scope>NUCLEOTIDE SEQUENCE [LARGE SCALE GENOMIC DNA]</scope>
    <source>
        <strain evidence="2">ATCC 700994 / DSM 13514 / JCM 11321 / PZ6</strain>
    </source>
</reference>
<dbReference type="KEGG" id="pas:Pars_0728"/>